<dbReference type="Pfam" id="PF02330">
    <property type="entry name" value="MAM33"/>
    <property type="match status" value="1"/>
</dbReference>
<gene>
    <name evidence="2" type="ORF">ALECFALPRED_003305</name>
</gene>
<accession>A0A8H3IBE8</accession>
<dbReference type="Proteomes" id="UP000664203">
    <property type="component" value="Unassembled WGS sequence"/>
</dbReference>
<protein>
    <recommendedName>
        <fullName evidence="4">Mitochondrial glycoprotein</fullName>
    </recommendedName>
</protein>
<proteinExistence type="predicted"/>
<dbReference type="GO" id="GO:0005759">
    <property type="term" value="C:mitochondrial matrix"/>
    <property type="evidence" value="ECO:0007669"/>
    <property type="project" value="InterPro"/>
</dbReference>
<dbReference type="SUPFAM" id="SSF54529">
    <property type="entry name" value="Mitochondrial glycoprotein MAM33-like"/>
    <property type="match status" value="1"/>
</dbReference>
<dbReference type="AlphaFoldDB" id="A0A8H3IBE8"/>
<dbReference type="EMBL" id="CAJPDR010000021">
    <property type="protein sequence ID" value="CAF9907344.1"/>
    <property type="molecule type" value="Genomic_DNA"/>
</dbReference>
<sequence>MLSLKSVSRALPRCLPRLAVQSQPRFLSTVHRTSFLQQTCKAASTPRFAAFSTSRAAREKEGQVDQELSAKIESELQLEREMRDSEKLPSSLQDYLDSSSFELYDTPGQEEVVLTRKFGDESLRVSFSIADLNAMDQDPDDFRPDPNDPTQDPALYDEDDGSIPESAQSGGANTKGAINVGHTKGGNIKIAPEDRVAPADREDLADDESPPSNEDDEPSFPARVNVMIEKVGKGTLQIETTAQDGEIVIDNVYFFKDAELADAKTAELDWKRRNLYEGPPFGNLDEDLQVLLERYLDERGVNTALAMWVPEYIDFKEQREYLNWLSNVKSFVDA</sequence>
<dbReference type="PANTHER" id="PTHR10826:SF1">
    <property type="entry name" value="COMPLEMENT COMPONENT 1 Q SUBCOMPONENT-BINDING PROTEIN, MITOCHONDRIAL"/>
    <property type="match status" value="1"/>
</dbReference>
<feature type="compositionally biased region" description="Acidic residues" evidence="1">
    <location>
        <begin position="203"/>
        <end position="218"/>
    </location>
</feature>
<evidence type="ECO:0000313" key="3">
    <source>
        <dbReference type="Proteomes" id="UP000664203"/>
    </source>
</evidence>
<evidence type="ECO:0008006" key="4">
    <source>
        <dbReference type="Google" id="ProtNLM"/>
    </source>
</evidence>
<dbReference type="OrthoDB" id="278212at2759"/>
<dbReference type="Gene3D" id="3.10.280.10">
    <property type="entry name" value="Mitochondrial glycoprotein"/>
    <property type="match status" value="1"/>
</dbReference>
<feature type="compositionally biased region" description="Basic and acidic residues" evidence="1">
    <location>
        <begin position="191"/>
        <end position="202"/>
    </location>
</feature>
<dbReference type="InterPro" id="IPR036561">
    <property type="entry name" value="MAM33_sf"/>
</dbReference>
<dbReference type="PANTHER" id="PTHR10826">
    <property type="entry name" value="COMPLEMENT COMPONENT 1"/>
    <property type="match status" value="1"/>
</dbReference>
<evidence type="ECO:0000256" key="1">
    <source>
        <dbReference type="SAM" id="MobiDB-lite"/>
    </source>
</evidence>
<comment type="caution">
    <text evidence="2">The sequence shown here is derived from an EMBL/GenBank/DDBJ whole genome shotgun (WGS) entry which is preliminary data.</text>
</comment>
<name>A0A8H3IBE8_9LECA</name>
<dbReference type="GO" id="GO:0042256">
    <property type="term" value="P:cytosolic ribosome assembly"/>
    <property type="evidence" value="ECO:0007669"/>
    <property type="project" value="TreeGrafter"/>
</dbReference>
<dbReference type="InterPro" id="IPR003428">
    <property type="entry name" value="MAM33"/>
</dbReference>
<organism evidence="2 3">
    <name type="scientific">Alectoria fallacina</name>
    <dbReference type="NCBI Taxonomy" id="1903189"/>
    <lineage>
        <taxon>Eukaryota</taxon>
        <taxon>Fungi</taxon>
        <taxon>Dikarya</taxon>
        <taxon>Ascomycota</taxon>
        <taxon>Pezizomycotina</taxon>
        <taxon>Lecanoromycetes</taxon>
        <taxon>OSLEUM clade</taxon>
        <taxon>Lecanoromycetidae</taxon>
        <taxon>Lecanorales</taxon>
        <taxon>Lecanorineae</taxon>
        <taxon>Parmeliaceae</taxon>
        <taxon>Alectoria</taxon>
    </lineage>
</organism>
<keyword evidence="3" id="KW-1185">Reference proteome</keyword>
<feature type="region of interest" description="Disordered" evidence="1">
    <location>
        <begin position="134"/>
        <end position="221"/>
    </location>
</feature>
<evidence type="ECO:0000313" key="2">
    <source>
        <dbReference type="EMBL" id="CAF9907344.1"/>
    </source>
</evidence>
<reference evidence="2" key="1">
    <citation type="submission" date="2021-03" db="EMBL/GenBank/DDBJ databases">
        <authorList>
            <person name="Tagirdzhanova G."/>
        </authorList>
    </citation>
    <scope>NUCLEOTIDE SEQUENCE</scope>
</reference>